<keyword evidence="11 13" id="KW-0012">Acyltransferase</keyword>
<keyword evidence="6" id="KW-0963">Cytoplasm</keyword>
<comment type="catalytic activity">
    <reaction evidence="12 13">
        <text>L-serine + acetyl-CoA = O-acetyl-L-serine + CoA</text>
        <dbReference type="Rhea" id="RHEA:24560"/>
        <dbReference type="ChEBI" id="CHEBI:33384"/>
        <dbReference type="ChEBI" id="CHEBI:57287"/>
        <dbReference type="ChEBI" id="CHEBI:57288"/>
        <dbReference type="ChEBI" id="CHEBI:58340"/>
        <dbReference type="EC" id="2.3.1.30"/>
    </reaction>
</comment>
<dbReference type="PANTHER" id="PTHR42811">
    <property type="entry name" value="SERINE ACETYLTRANSFERASE"/>
    <property type="match status" value="1"/>
</dbReference>
<dbReference type="GO" id="GO:0006535">
    <property type="term" value="P:cysteine biosynthetic process from serine"/>
    <property type="evidence" value="ECO:0007669"/>
    <property type="project" value="InterPro"/>
</dbReference>
<evidence type="ECO:0000256" key="10">
    <source>
        <dbReference type="ARBA" id="ARBA00023192"/>
    </source>
</evidence>
<keyword evidence="15" id="KW-1185">Reference proteome</keyword>
<dbReference type="GO" id="GO:0009001">
    <property type="term" value="F:serine O-acetyltransferase activity"/>
    <property type="evidence" value="ECO:0007669"/>
    <property type="project" value="UniProtKB-EC"/>
</dbReference>
<comment type="caution">
    <text evidence="14">The sequence shown here is derived from an EMBL/GenBank/DDBJ whole genome shotgun (WGS) entry which is preliminary data.</text>
</comment>
<evidence type="ECO:0000313" key="14">
    <source>
        <dbReference type="EMBL" id="MBB5273693.1"/>
    </source>
</evidence>
<evidence type="ECO:0000256" key="13">
    <source>
        <dbReference type="PIRNR" id="PIRNR000441"/>
    </source>
</evidence>
<dbReference type="CDD" id="cd03354">
    <property type="entry name" value="LbH_SAT"/>
    <property type="match status" value="1"/>
</dbReference>
<keyword evidence="7" id="KW-0028">Amino-acid biosynthesis</keyword>
<evidence type="ECO:0000256" key="5">
    <source>
        <dbReference type="ARBA" id="ARBA00018522"/>
    </source>
</evidence>
<dbReference type="Gene3D" id="1.10.3130.10">
    <property type="entry name" value="serine acetyltransferase, domain 1"/>
    <property type="match status" value="1"/>
</dbReference>
<dbReference type="FunFam" id="2.160.10.10:FF:000007">
    <property type="entry name" value="Serine acetyltransferase"/>
    <property type="match status" value="1"/>
</dbReference>
<dbReference type="InterPro" id="IPR005881">
    <property type="entry name" value="Ser_O-AcTrfase"/>
</dbReference>
<comment type="similarity">
    <text evidence="3 13">Belongs to the transferase hexapeptide repeat family.</text>
</comment>
<dbReference type="InterPro" id="IPR042122">
    <property type="entry name" value="Ser_AcTrfase_N_sf"/>
</dbReference>
<evidence type="ECO:0000256" key="7">
    <source>
        <dbReference type="ARBA" id="ARBA00022605"/>
    </source>
</evidence>
<dbReference type="PIRSF" id="PIRSF000441">
    <property type="entry name" value="CysE"/>
    <property type="match status" value="1"/>
</dbReference>
<evidence type="ECO:0000256" key="12">
    <source>
        <dbReference type="ARBA" id="ARBA00049486"/>
    </source>
</evidence>
<dbReference type="InterPro" id="IPR001451">
    <property type="entry name" value="Hexapep"/>
</dbReference>
<dbReference type="InterPro" id="IPR011004">
    <property type="entry name" value="Trimer_LpxA-like_sf"/>
</dbReference>
<proteinExistence type="inferred from homology"/>
<organism evidence="14 15">
    <name type="scientific">Quisquiliibacterium transsilvanicum</name>
    <dbReference type="NCBI Taxonomy" id="1549638"/>
    <lineage>
        <taxon>Bacteria</taxon>
        <taxon>Pseudomonadati</taxon>
        <taxon>Pseudomonadota</taxon>
        <taxon>Betaproteobacteria</taxon>
        <taxon>Burkholderiales</taxon>
        <taxon>Burkholderiaceae</taxon>
        <taxon>Quisquiliibacterium</taxon>
    </lineage>
</organism>
<keyword evidence="8 13" id="KW-0808">Transferase</keyword>
<dbReference type="InterPro" id="IPR045304">
    <property type="entry name" value="LbH_SAT"/>
</dbReference>
<keyword evidence="9" id="KW-0677">Repeat</keyword>
<dbReference type="SUPFAM" id="SSF51161">
    <property type="entry name" value="Trimeric LpxA-like enzymes"/>
    <property type="match status" value="1"/>
</dbReference>
<dbReference type="NCBIfam" id="TIGR01172">
    <property type="entry name" value="cysE"/>
    <property type="match status" value="1"/>
</dbReference>
<protein>
    <recommendedName>
        <fullName evidence="5 13">Serine acetyltransferase</fullName>
        <ecNumber evidence="4 13">2.3.1.30</ecNumber>
    </recommendedName>
</protein>
<evidence type="ECO:0000256" key="11">
    <source>
        <dbReference type="ARBA" id="ARBA00023315"/>
    </source>
</evidence>
<dbReference type="Pfam" id="PF00132">
    <property type="entry name" value="Hexapep"/>
    <property type="match status" value="1"/>
</dbReference>
<dbReference type="Proteomes" id="UP000532440">
    <property type="component" value="Unassembled WGS sequence"/>
</dbReference>
<dbReference type="Gene3D" id="2.160.10.10">
    <property type="entry name" value="Hexapeptide repeat proteins"/>
    <property type="match status" value="1"/>
</dbReference>
<keyword evidence="10" id="KW-0198">Cysteine biosynthesis</keyword>
<evidence type="ECO:0000256" key="1">
    <source>
        <dbReference type="ARBA" id="ARBA00004496"/>
    </source>
</evidence>
<dbReference type="NCBIfam" id="NF041874">
    <property type="entry name" value="EPS_EpsC"/>
    <property type="match status" value="1"/>
</dbReference>
<evidence type="ECO:0000256" key="8">
    <source>
        <dbReference type="ARBA" id="ARBA00022679"/>
    </source>
</evidence>
<dbReference type="InterPro" id="IPR053376">
    <property type="entry name" value="Serine_acetyltransferase"/>
</dbReference>
<reference evidence="14 15" key="1">
    <citation type="submission" date="2020-08" db="EMBL/GenBank/DDBJ databases">
        <title>Genomic Encyclopedia of Type Strains, Phase IV (KMG-IV): sequencing the most valuable type-strain genomes for metagenomic binning, comparative biology and taxonomic classification.</title>
        <authorList>
            <person name="Goeker M."/>
        </authorList>
    </citation>
    <scope>NUCLEOTIDE SEQUENCE [LARGE SCALE GENOMIC DNA]</scope>
    <source>
        <strain evidence="14 15">DSM 29781</strain>
    </source>
</reference>
<sequence length="248" mass="26774">MAFERLREDIATIMEKDPAARSALEVLLCYPGVHALAIHRLSHWLWRMGFTVPARWLSSLGRWLTGIEVHPGATVGRRVFIDHGMGVVIGETAEIGDDCTIYQGVTLGGTALNRAKRHPTLEQGVVVGAGAKVLGPFTVGAGARIGSNSVVIKAVPAGATAVGIPARYILEDDDRRREEQAARMGFSAYAVTQGANDPLAAALHRLIDHVAEQDRQIEQLQQVVKRLGGCCDEQVEPLDAGKLNRMVD</sequence>
<evidence type="ECO:0000313" key="15">
    <source>
        <dbReference type="Proteomes" id="UP000532440"/>
    </source>
</evidence>
<dbReference type="GO" id="GO:0005737">
    <property type="term" value="C:cytoplasm"/>
    <property type="evidence" value="ECO:0007669"/>
    <property type="project" value="UniProtKB-SubCell"/>
</dbReference>
<comment type="subcellular location">
    <subcellularLocation>
        <location evidence="1">Cytoplasm</location>
    </subcellularLocation>
</comment>
<dbReference type="RefSeq" id="WP_183970563.1">
    <property type="nucleotide sequence ID" value="NZ_BAABEW010000013.1"/>
</dbReference>
<dbReference type="FunFam" id="1.10.3130.10:FF:000003">
    <property type="entry name" value="Serine acetyltransferase"/>
    <property type="match status" value="1"/>
</dbReference>
<evidence type="ECO:0000256" key="9">
    <source>
        <dbReference type="ARBA" id="ARBA00022737"/>
    </source>
</evidence>
<dbReference type="EMBL" id="JACHGB010000008">
    <property type="protein sequence ID" value="MBB5273693.1"/>
    <property type="molecule type" value="Genomic_DNA"/>
</dbReference>
<dbReference type="EC" id="2.3.1.30" evidence="4 13"/>
<gene>
    <name evidence="14" type="ORF">HNQ70_003724</name>
</gene>
<evidence type="ECO:0000256" key="6">
    <source>
        <dbReference type="ARBA" id="ARBA00022490"/>
    </source>
</evidence>
<name>A0A7W8HKL4_9BURK</name>
<comment type="pathway">
    <text evidence="2">Amino-acid biosynthesis; L-cysteine biosynthesis; L-cysteine from L-serine: step 1/2.</text>
</comment>
<accession>A0A7W8HKL4</accession>
<evidence type="ECO:0000256" key="3">
    <source>
        <dbReference type="ARBA" id="ARBA00007274"/>
    </source>
</evidence>
<evidence type="ECO:0000256" key="4">
    <source>
        <dbReference type="ARBA" id="ARBA00013266"/>
    </source>
</evidence>
<evidence type="ECO:0000256" key="2">
    <source>
        <dbReference type="ARBA" id="ARBA00004876"/>
    </source>
</evidence>
<dbReference type="AlphaFoldDB" id="A0A7W8HKL4"/>